<gene>
    <name evidence="2" type="ORF">VFPPC_06813</name>
</gene>
<protein>
    <submittedName>
        <fullName evidence="2">Membrane attack complex component/perforin</fullName>
    </submittedName>
</protein>
<dbReference type="OrthoDB" id="2562973at2759"/>
<dbReference type="EMBL" id="LSBJ02000008">
    <property type="protein sequence ID" value="OAQ60709.1"/>
    <property type="molecule type" value="Genomic_DNA"/>
</dbReference>
<dbReference type="KEGG" id="pchm:VFPPC_06813"/>
<name>A0A179F6H8_METCM</name>
<accession>A0A179F6H8</accession>
<evidence type="ECO:0000313" key="2">
    <source>
        <dbReference type="EMBL" id="OAQ60709.1"/>
    </source>
</evidence>
<evidence type="ECO:0000259" key="1">
    <source>
        <dbReference type="Pfam" id="PF01823"/>
    </source>
</evidence>
<feature type="domain" description="MACPF" evidence="1">
    <location>
        <begin position="314"/>
        <end position="439"/>
    </location>
</feature>
<reference evidence="2 3" key="1">
    <citation type="journal article" date="2016" name="PLoS Pathog.">
        <title>Biosynthesis of antibiotic leucinostatins in bio-control fungus Purpureocillium lilacinum and their inhibition on phytophthora revealed by genome mining.</title>
        <authorList>
            <person name="Wang G."/>
            <person name="Liu Z."/>
            <person name="Lin R."/>
            <person name="Li E."/>
            <person name="Mao Z."/>
            <person name="Ling J."/>
            <person name="Yang Y."/>
            <person name="Yin W.B."/>
            <person name="Xie B."/>
        </authorList>
    </citation>
    <scope>NUCLEOTIDE SEQUENCE [LARGE SCALE GENOMIC DNA]</scope>
    <source>
        <strain evidence="2">170</strain>
    </source>
</reference>
<dbReference type="RefSeq" id="XP_018138587.1">
    <property type="nucleotide sequence ID" value="XM_018285783.1"/>
</dbReference>
<evidence type="ECO:0000313" key="3">
    <source>
        <dbReference type="Proteomes" id="UP000078397"/>
    </source>
</evidence>
<sequence length="674" mass="73750">MSDVTQSTEMPVAQPMEVTEEAVPTIVHFTDGYNEQQAFYLKLVKSNLDDETLSDLRAIIAGCTGSIEVSHLPFCTKKGAVVPDSFGIDEYLKDCLHVHVTDAIVLDVYMKCENVSVPRSSGDTIGISRVIESGKLAGLKQEVDETTFKLLTGTNSKYIPELEEQDWSVVVESNSLCYGICVIRAKTGNVAVGVEKARYPAFRLKKRTILSDNITNTSLQDVEMDLRIPEYIIDDKSYISVYETESAAQLAMVTSAFSEADVEAAGSGSFWGCSLAAKAGYGQKVAIQNAMQARKTSKQGQFPRATLLLDERSLELTQQCQKAICNVVDGPSLTQFLDDYGEFFSRRVQVGGRLFATEDVIAAEVGSSKETANSMKAAASLSFTLWGLGPSGSSLLEQKGSGAANSTTSCTSKTLAWQANGGDTLLANSPREWTPTVAYHWNWRITQQDRVCTLIDLLNKFEGQRGLVDKVKAYDPKTSLGISPGKHKRFTLSADGVANGRYLVAFRPATKNLTHTAEIFNAAKKGCMPPEPCLSNRGCVFMGPKEALRSPIELALQADTTNCSAATTLNYGTEYYVKHVATDTWIGFLDGVGGMRPLFAASSKEARVKFINPDDTDSTSEIVSNGKVKLEMHWSSKVLYLYDAVEDRVHDHAYLCATKDNETSRVAQIMRVRY</sequence>
<dbReference type="GeneID" id="28849777"/>
<comment type="caution">
    <text evidence="2">The sequence shown here is derived from an EMBL/GenBank/DDBJ whole genome shotgun (WGS) entry which is preliminary data.</text>
</comment>
<dbReference type="Pfam" id="PF01823">
    <property type="entry name" value="MACPF"/>
    <property type="match status" value="1"/>
</dbReference>
<dbReference type="Proteomes" id="UP000078397">
    <property type="component" value="Unassembled WGS sequence"/>
</dbReference>
<dbReference type="AlphaFoldDB" id="A0A179F6H8"/>
<dbReference type="STRING" id="1380566.A0A179F6H8"/>
<organism evidence="2 3">
    <name type="scientific">Pochonia chlamydosporia 170</name>
    <dbReference type="NCBI Taxonomy" id="1380566"/>
    <lineage>
        <taxon>Eukaryota</taxon>
        <taxon>Fungi</taxon>
        <taxon>Dikarya</taxon>
        <taxon>Ascomycota</taxon>
        <taxon>Pezizomycotina</taxon>
        <taxon>Sordariomycetes</taxon>
        <taxon>Hypocreomycetidae</taxon>
        <taxon>Hypocreales</taxon>
        <taxon>Clavicipitaceae</taxon>
        <taxon>Pochonia</taxon>
    </lineage>
</organism>
<keyword evidence="3" id="KW-1185">Reference proteome</keyword>
<dbReference type="InterPro" id="IPR020864">
    <property type="entry name" value="MACPF"/>
</dbReference>
<proteinExistence type="predicted"/>